<dbReference type="EMBL" id="CP003537">
    <property type="protein sequence ID" value="AGH95443.1"/>
    <property type="molecule type" value="Genomic_DNA"/>
</dbReference>
<evidence type="ECO:0000313" key="3">
    <source>
        <dbReference type="Proteomes" id="UP000012040"/>
    </source>
</evidence>
<organism evidence="2 3">
    <name type="scientific">Pseudobdellovibrio exovorus JSS</name>
    <dbReference type="NCBI Taxonomy" id="1184267"/>
    <lineage>
        <taxon>Bacteria</taxon>
        <taxon>Pseudomonadati</taxon>
        <taxon>Bdellovibrionota</taxon>
        <taxon>Bdellovibrionia</taxon>
        <taxon>Bdellovibrionales</taxon>
        <taxon>Pseudobdellovibrionaceae</taxon>
        <taxon>Pseudobdellovibrio</taxon>
    </lineage>
</organism>
<dbReference type="KEGG" id="bex:A11Q_1227"/>
<gene>
    <name evidence="2" type="ORF">A11Q_1227</name>
</gene>
<accession>M4V8A5</accession>
<dbReference type="InterPro" id="IPR029058">
    <property type="entry name" value="AB_hydrolase_fold"/>
</dbReference>
<dbReference type="Pfam" id="PF00561">
    <property type="entry name" value="Abhydrolase_1"/>
    <property type="match status" value="1"/>
</dbReference>
<dbReference type="InterPro" id="IPR000073">
    <property type="entry name" value="AB_hydrolase_1"/>
</dbReference>
<proteinExistence type="predicted"/>
<dbReference type="PANTHER" id="PTHR43433">
    <property type="entry name" value="HYDROLASE, ALPHA/BETA FOLD FAMILY PROTEIN"/>
    <property type="match status" value="1"/>
</dbReference>
<dbReference type="AlphaFoldDB" id="M4V8A5"/>
<evidence type="ECO:0000313" key="2">
    <source>
        <dbReference type="EMBL" id="AGH95443.1"/>
    </source>
</evidence>
<dbReference type="PATRIC" id="fig|1184267.3.peg.1242"/>
<dbReference type="OrthoDB" id="9780765at2"/>
<dbReference type="eggNOG" id="COG0596">
    <property type="taxonomic scope" value="Bacteria"/>
</dbReference>
<dbReference type="HOGENOM" id="CLU_020336_49_0_7"/>
<protein>
    <recommendedName>
        <fullName evidence="1">AB hydrolase-1 domain-containing protein</fullName>
    </recommendedName>
</protein>
<dbReference type="RefSeq" id="WP_015469933.1">
    <property type="nucleotide sequence ID" value="NC_020813.1"/>
</dbReference>
<dbReference type="STRING" id="1184267.A11Q_1227"/>
<feature type="domain" description="AB hydrolase-1" evidence="1">
    <location>
        <begin position="25"/>
        <end position="271"/>
    </location>
</feature>
<dbReference type="Proteomes" id="UP000012040">
    <property type="component" value="Chromosome"/>
</dbReference>
<sequence length="285" mass="31909">MKVQITQTSCGPVSYRSVGSGPRKVLFFHGFPGSSSQIKIFEHFANQRGIHALCFDRPGYHKTTIKTDHMLHVCLEISKELTAQYDWQQFEVVTVSGGTPYGLSLAQHLPQKITSVRVICGLGDLAIKEVQKAFPKSSYAALKLLPFIQKDLLNSAFQLTLALQNPNKRSPIMQLFFPTSAADDKCLKETDAIGSLQLNLKEALEQKGLGPIQDARVFLSHWSQNFQDFAMPISFWHGDEDVIVPDAVSQLMSKRIKNSKLFLLPQEGHLSLPIMRAEEIMLKPD</sequence>
<dbReference type="SUPFAM" id="SSF53474">
    <property type="entry name" value="alpha/beta-Hydrolases"/>
    <property type="match status" value="1"/>
</dbReference>
<evidence type="ECO:0000259" key="1">
    <source>
        <dbReference type="Pfam" id="PF00561"/>
    </source>
</evidence>
<dbReference type="InterPro" id="IPR050471">
    <property type="entry name" value="AB_hydrolase"/>
</dbReference>
<reference evidence="2 3" key="1">
    <citation type="journal article" date="2013" name="ISME J.">
        <title>By their genes ye shall know them: genomic signatures of predatory bacteria.</title>
        <authorList>
            <person name="Pasternak Z."/>
            <person name="Pietrokovski S."/>
            <person name="Rotem O."/>
            <person name="Gophna U."/>
            <person name="Lurie-Weinberger M.N."/>
            <person name="Jurkevitch E."/>
        </authorList>
    </citation>
    <scope>NUCLEOTIDE SEQUENCE [LARGE SCALE GENOMIC DNA]</scope>
    <source>
        <strain evidence="2 3">JSS</strain>
    </source>
</reference>
<keyword evidence="3" id="KW-1185">Reference proteome</keyword>
<dbReference type="Gene3D" id="3.40.50.1820">
    <property type="entry name" value="alpha/beta hydrolase"/>
    <property type="match status" value="1"/>
</dbReference>
<name>M4V8A5_9BACT</name>
<dbReference type="PANTHER" id="PTHR43433:SF10">
    <property type="entry name" value="AB HYDROLASE-1 DOMAIN-CONTAINING PROTEIN"/>
    <property type="match status" value="1"/>
</dbReference>